<proteinExistence type="predicted"/>
<name>A0A499UNI5_9ACTN</name>
<organism evidence="1 2">
    <name type="scientific">Streptomyces antimycoticus</name>
    <dbReference type="NCBI Taxonomy" id="68175"/>
    <lineage>
        <taxon>Bacteria</taxon>
        <taxon>Bacillati</taxon>
        <taxon>Actinomycetota</taxon>
        <taxon>Actinomycetes</taxon>
        <taxon>Kitasatosporales</taxon>
        <taxon>Streptomycetaceae</taxon>
        <taxon>Streptomyces</taxon>
        <taxon>Streptomyces violaceusniger group</taxon>
    </lineage>
</organism>
<gene>
    <name evidence="1" type="ORF">SSPO_048080</name>
</gene>
<evidence type="ECO:0000313" key="1">
    <source>
        <dbReference type="EMBL" id="BBJ42090.1"/>
    </source>
</evidence>
<sequence length="60" mass="6421">MAVQPKTFPPREKGKTDRSPIFCVLSAIRFYNGWRAGLFLDGWPGVVPGGLFLGGGPVGT</sequence>
<evidence type="ECO:0000313" key="2">
    <source>
        <dbReference type="Proteomes" id="UP000463951"/>
    </source>
</evidence>
<reference evidence="1 2" key="1">
    <citation type="journal article" date="2020" name="Int. J. Syst. Evol. Microbiol.">
        <title>Reclassification of Streptomyces castelarensis and Streptomyces sporoclivatus as later heterotypic synonyms of Streptomyces antimycoticus.</title>
        <authorList>
            <person name="Komaki H."/>
            <person name="Tamura T."/>
        </authorList>
    </citation>
    <scope>NUCLEOTIDE SEQUENCE [LARGE SCALE GENOMIC DNA]</scope>
    <source>
        <strain evidence="1 2">NBRC 100767</strain>
    </source>
</reference>
<dbReference type="Proteomes" id="UP000463951">
    <property type="component" value="Chromosome"/>
</dbReference>
<protein>
    <submittedName>
        <fullName evidence="1">Uncharacterized protein</fullName>
    </submittedName>
</protein>
<dbReference type="EMBL" id="AP019620">
    <property type="protein sequence ID" value="BBJ42090.1"/>
    <property type="molecule type" value="Genomic_DNA"/>
</dbReference>
<accession>A0A499UNI5</accession>
<dbReference type="AlphaFoldDB" id="A0A499UNI5"/>